<evidence type="ECO:0000259" key="5">
    <source>
        <dbReference type="PROSITE" id="PS50106"/>
    </source>
</evidence>
<dbReference type="Pfam" id="PF13365">
    <property type="entry name" value="Trypsin_2"/>
    <property type="match status" value="1"/>
</dbReference>
<reference evidence="6 7" key="1">
    <citation type="journal article" date="2011" name="Appl. Environ. Microbiol.">
        <title>Contribution of a Sodium Ion Gradient to Energy Conservation during Fermentation in the Cyanobacterium Arthrospira (Spirulina) maxima CS-328.</title>
        <authorList>
            <person name="Carrieri D."/>
            <person name="Ananyev G."/>
            <person name="Lenz O."/>
            <person name="Bryant D.A."/>
            <person name="Dismukes G.C."/>
        </authorList>
    </citation>
    <scope>NUCLEOTIDE SEQUENCE [LARGE SCALE GENOMIC DNA]</scope>
    <source>
        <strain evidence="6 7">CS-328</strain>
    </source>
</reference>
<dbReference type="InterPro" id="IPR001940">
    <property type="entry name" value="Peptidase_S1C"/>
</dbReference>
<keyword evidence="4" id="KW-0472">Membrane</keyword>
<comment type="caution">
    <text evidence="6">The sequence shown here is derived from an EMBL/GenBank/DDBJ whole genome shotgun (WGS) entry which is preliminary data.</text>
</comment>
<dbReference type="PANTHER" id="PTHR22939:SF129">
    <property type="entry name" value="SERINE PROTEASE HTRA2, MITOCHONDRIAL"/>
    <property type="match status" value="1"/>
</dbReference>
<comment type="similarity">
    <text evidence="1">Belongs to the peptidase S1C family.</text>
</comment>
<dbReference type="PROSITE" id="PS50106">
    <property type="entry name" value="PDZ"/>
    <property type="match status" value="1"/>
</dbReference>
<evidence type="ECO:0000256" key="3">
    <source>
        <dbReference type="ARBA" id="ARBA00022801"/>
    </source>
</evidence>
<feature type="domain" description="PDZ" evidence="5">
    <location>
        <begin position="313"/>
        <end position="395"/>
    </location>
</feature>
<dbReference type="Proteomes" id="UP000004061">
    <property type="component" value="Unassembled WGS sequence"/>
</dbReference>
<keyword evidence="4" id="KW-0812">Transmembrane</keyword>
<proteinExistence type="inferred from homology"/>
<dbReference type="PRINTS" id="PR00834">
    <property type="entry name" value="PROTEASES2C"/>
</dbReference>
<evidence type="ECO:0000313" key="6">
    <source>
        <dbReference type="EMBL" id="EDZ93880.1"/>
    </source>
</evidence>
<dbReference type="GO" id="GO:0004252">
    <property type="term" value="F:serine-type endopeptidase activity"/>
    <property type="evidence" value="ECO:0007669"/>
    <property type="project" value="InterPro"/>
</dbReference>
<evidence type="ECO:0000256" key="2">
    <source>
        <dbReference type="ARBA" id="ARBA00022670"/>
    </source>
</evidence>
<dbReference type="InterPro" id="IPR009003">
    <property type="entry name" value="Peptidase_S1_PA"/>
</dbReference>
<evidence type="ECO:0000313" key="7">
    <source>
        <dbReference type="Proteomes" id="UP000004061"/>
    </source>
</evidence>
<evidence type="ECO:0000256" key="4">
    <source>
        <dbReference type="SAM" id="Phobius"/>
    </source>
</evidence>
<dbReference type="Pfam" id="PF13180">
    <property type="entry name" value="PDZ_2"/>
    <property type="match status" value="1"/>
</dbReference>
<evidence type="ECO:0000256" key="1">
    <source>
        <dbReference type="ARBA" id="ARBA00010541"/>
    </source>
</evidence>
<feature type="transmembrane region" description="Helical" evidence="4">
    <location>
        <begin position="20"/>
        <end position="42"/>
    </location>
</feature>
<dbReference type="AlphaFoldDB" id="B5W3P4"/>
<keyword evidence="6" id="KW-0560">Oxidoreductase</keyword>
<gene>
    <name evidence="6" type="ORF">AmaxDRAFT_3389</name>
</gene>
<dbReference type="InterPro" id="IPR001478">
    <property type="entry name" value="PDZ"/>
</dbReference>
<keyword evidence="2" id="KW-0645">Protease</keyword>
<dbReference type="NCBIfam" id="NF041521">
    <property type="entry name" value="HhoA_HhoB_HtrA"/>
    <property type="match status" value="1"/>
</dbReference>
<dbReference type="EC" id="1.3.1.74" evidence="6"/>
<dbReference type="SUPFAM" id="SSF50156">
    <property type="entry name" value="PDZ domain-like"/>
    <property type="match status" value="1"/>
</dbReference>
<keyword evidence="4" id="KW-1133">Transmembrane helix</keyword>
<dbReference type="SMART" id="SM00228">
    <property type="entry name" value="PDZ"/>
    <property type="match status" value="1"/>
</dbReference>
<dbReference type="InterPro" id="IPR048172">
    <property type="entry name" value="HhoA_HhoB_HtrA-like"/>
</dbReference>
<dbReference type="SUPFAM" id="SSF50494">
    <property type="entry name" value="Trypsin-like serine proteases"/>
    <property type="match status" value="1"/>
</dbReference>
<dbReference type="EMBL" id="ABYK01000026">
    <property type="protein sequence ID" value="EDZ93880.1"/>
    <property type="molecule type" value="Genomic_DNA"/>
</dbReference>
<dbReference type="Gene3D" id="2.30.42.10">
    <property type="match status" value="1"/>
</dbReference>
<dbReference type="Gene3D" id="2.40.10.120">
    <property type="match status" value="1"/>
</dbReference>
<sequence>MYQISIRSEYLNMDLSFRQLTVYLALLSIGGGTGLIGGRYLYANHLVTNSPAVPVVREVSPETQPYYRQSPIAARSNSNFIAEAVQKVGHSVIRIDAVRTASKNLPDALNHPLFKRFFGDRIPQDSERLQRGTGSGFIISSDGRLITNAHVVDGANIVRVTLNDGRVFQGQVRGVDELTDIAVVKIEAQDLPTAPIGVSEGLIPGQWAIAIGNPLGLDNTVTVGIISAIGRSSSQVGIPNKRVRFIQTDAAINPGNSGGPLLNDRGQVIGINTAIRSNAQGLGFAIPIETALRIANQLFDNGRADHSFLGVKMVALNPTIKDEMDQQLNLKLTKDRGVLVVRVVEGSPAANAGIQRGDIINRVAGTPVSTPTQVQEQIQLTLVGQELEIEIDRLGKIETMKVQMAAAPDSALSGVD</sequence>
<dbReference type="PANTHER" id="PTHR22939">
    <property type="entry name" value="SERINE PROTEASE FAMILY S1C HTRA-RELATED"/>
    <property type="match status" value="1"/>
</dbReference>
<dbReference type="MEROPS" id="S01.482"/>
<dbReference type="GO" id="GO:0006508">
    <property type="term" value="P:proteolysis"/>
    <property type="evidence" value="ECO:0007669"/>
    <property type="project" value="UniProtKB-KW"/>
</dbReference>
<dbReference type="InterPro" id="IPR036034">
    <property type="entry name" value="PDZ_sf"/>
</dbReference>
<name>B5W3P4_LIMMA</name>
<protein>
    <submittedName>
        <fullName evidence="6">2-alkenal reductase</fullName>
        <ecNumber evidence="6">1.3.1.74</ecNumber>
    </submittedName>
</protein>
<keyword evidence="3" id="KW-0378">Hydrolase</keyword>
<dbReference type="GO" id="GO:0032440">
    <property type="term" value="F:2-alkenal reductase [NAD(P)H] activity"/>
    <property type="evidence" value="ECO:0007669"/>
    <property type="project" value="UniProtKB-EC"/>
</dbReference>
<keyword evidence="7" id="KW-1185">Reference proteome</keyword>
<organism evidence="6 7">
    <name type="scientific">Limnospira maxima CS-328</name>
    <dbReference type="NCBI Taxonomy" id="513049"/>
    <lineage>
        <taxon>Bacteria</taxon>
        <taxon>Bacillati</taxon>
        <taxon>Cyanobacteriota</taxon>
        <taxon>Cyanophyceae</taxon>
        <taxon>Oscillatoriophycideae</taxon>
        <taxon>Oscillatoriales</taxon>
        <taxon>Sirenicapillariaceae</taxon>
        <taxon>Limnospira</taxon>
    </lineage>
</organism>
<accession>B5W3P4</accession>